<evidence type="ECO:0000313" key="2">
    <source>
        <dbReference type="Proteomes" id="UP001497644"/>
    </source>
</evidence>
<dbReference type="EMBL" id="OZ034833">
    <property type="protein sequence ID" value="CAL1674613.1"/>
    <property type="molecule type" value="Genomic_DNA"/>
</dbReference>
<proteinExistence type="predicted"/>
<protein>
    <submittedName>
        <fullName evidence="1">Uncharacterized protein</fullName>
    </submittedName>
</protein>
<evidence type="ECO:0000313" key="1">
    <source>
        <dbReference type="EMBL" id="CAL1674613.1"/>
    </source>
</evidence>
<keyword evidence="2" id="KW-1185">Reference proteome</keyword>
<sequence>MHGMLGEGIDYIEDSREHEFTKCLREEAAKWSCLLGHNMCREMAENAFEQDRSGDYKEIGTVVTLIVITNNLYTEEQLDVLYDFVTSDLYEPLAEVTESDESKHILPRTEESKAEELSKVQDKIKLRYNEIRSLKEFLQIFNKVETYQKK</sequence>
<name>A0AAV2N4J6_9HYME</name>
<dbReference type="Gene3D" id="1.25.50.20">
    <property type="match status" value="1"/>
</dbReference>
<gene>
    <name evidence="1" type="ORF">LPLAT_LOCUS1193</name>
</gene>
<dbReference type="Proteomes" id="UP001497644">
    <property type="component" value="Chromosome 10"/>
</dbReference>
<reference evidence="1" key="1">
    <citation type="submission" date="2024-04" db="EMBL/GenBank/DDBJ databases">
        <authorList>
            <consortium name="Molecular Ecology Group"/>
        </authorList>
    </citation>
    <scope>NUCLEOTIDE SEQUENCE</scope>
</reference>
<accession>A0AAV2N4J6</accession>
<dbReference type="AlphaFoldDB" id="A0AAV2N4J6"/>
<organism evidence="1 2">
    <name type="scientific">Lasius platythorax</name>
    <dbReference type="NCBI Taxonomy" id="488582"/>
    <lineage>
        <taxon>Eukaryota</taxon>
        <taxon>Metazoa</taxon>
        <taxon>Ecdysozoa</taxon>
        <taxon>Arthropoda</taxon>
        <taxon>Hexapoda</taxon>
        <taxon>Insecta</taxon>
        <taxon>Pterygota</taxon>
        <taxon>Neoptera</taxon>
        <taxon>Endopterygota</taxon>
        <taxon>Hymenoptera</taxon>
        <taxon>Apocrita</taxon>
        <taxon>Aculeata</taxon>
        <taxon>Formicoidea</taxon>
        <taxon>Formicidae</taxon>
        <taxon>Formicinae</taxon>
        <taxon>Lasius</taxon>
        <taxon>Lasius</taxon>
    </lineage>
</organism>